<sequence>MSLASITDWFKFEWAYMDYEGQKSSERLYQRTILLAAAVGFVVGYYFQQFSYTVGALGVGSILSAILCGIPWPTFRKHPLKWQPVRDAEENGDPADVQNDAKKTSVDAKKKKKQK</sequence>
<evidence type="ECO:0000256" key="7">
    <source>
        <dbReference type="ARBA" id="ARBA00023136"/>
    </source>
</evidence>
<dbReference type="Proteomes" id="UP000186922">
    <property type="component" value="Unassembled WGS sequence"/>
</dbReference>
<evidence type="ECO:0000256" key="8">
    <source>
        <dbReference type="ARBA" id="ARBA00032913"/>
    </source>
</evidence>
<dbReference type="GO" id="GO:0005787">
    <property type="term" value="C:signal peptidase complex"/>
    <property type="evidence" value="ECO:0007669"/>
    <property type="project" value="InterPro"/>
</dbReference>
<dbReference type="GO" id="GO:0045047">
    <property type="term" value="P:protein targeting to ER"/>
    <property type="evidence" value="ECO:0007669"/>
    <property type="project" value="TreeGrafter"/>
</dbReference>
<dbReference type="OrthoDB" id="263893at2759"/>
<feature type="transmembrane region" description="Helical" evidence="11">
    <location>
        <begin position="53"/>
        <end position="72"/>
    </location>
</feature>
<keyword evidence="7 11" id="KW-0472">Membrane</keyword>
<dbReference type="Pfam" id="PF06645">
    <property type="entry name" value="SPC12"/>
    <property type="match status" value="1"/>
</dbReference>
<evidence type="ECO:0000256" key="11">
    <source>
        <dbReference type="SAM" id="Phobius"/>
    </source>
</evidence>
<evidence type="ECO:0000313" key="13">
    <source>
        <dbReference type="Proteomes" id="UP000186922"/>
    </source>
</evidence>
<feature type="transmembrane region" description="Helical" evidence="11">
    <location>
        <begin position="28"/>
        <end position="47"/>
    </location>
</feature>
<dbReference type="STRING" id="947166.A0A1D1UXT6"/>
<comment type="caution">
    <text evidence="12">The sequence shown here is derived from an EMBL/GenBank/DDBJ whole genome shotgun (WGS) entry which is preliminary data.</text>
</comment>
<keyword evidence="5" id="KW-0256">Endoplasmic reticulum</keyword>
<comment type="subcellular location">
    <subcellularLocation>
        <location evidence="1">Endoplasmic reticulum membrane</location>
        <topology evidence="1">Multi-pass membrane protein</topology>
    </subcellularLocation>
</comment>
<dbReference type="PANTHER" id="PTHR13202:SF0">
    <property type="entry name" value="SIGNAL PEPTIDASE COMPLEX SUBUNIT 1"/>
    <property type="match status" value="1"/>
</dbReference>
<keyword evidence="4 11" id="KW-0812">Transmembrane</keyword>
<accession>A0A1D1UXT6</accession>
<dbReference type="InterPro" id="IPR009542">
    <property type="entry name" value="Spc1/SPCS1"/>
</dbReference>
<keyword evidence="6 11" id="KW-1133">Transmembrane helix</keyword>
<evidence type="ECO:0000256" key="6">
    <source>
        <dbReference type="ARBA" id="ARBA00022989"/>
    </source>
</evidence>
<evidence type="ECO:0000256" key="2">
    <source>
        <dbReference type="ARBA" id="ARBA00005245"/>
    </source>
</evidence>
<dbReference type="AlphaFoldDB" id="A0A1D1UXT6"/>
<keyword evidence="13" id="KW-1185">Reference proteome</keyword>
<dbReference type="EMBL" id="BDGG01000002">
    <property type="protein sequence ID" value="GAU93215.1"/>
    <property type="molecule type" value="Genomic_DNA"/>
</dbReference>
<organism evidence="12 13">
    <name type="scientific">Ramazzottius varieornatus</name>
    <name type="common">Water bear</name>
    <name type="synonym">Tardigrade</name>
    <dbReference type="NCBI Taxonomy" id="947166"/>
    <lineage>
        <taxon>Eukaryota</taxon>
        <taxon>Metazoa</taxon>
        <taxon>Ecdysozoa</taxon>
        <taxon>Tardigrada</taxon>
        <taxon>Eutardigrada</taxon>
        <taxon>Parachela</taxon>
        <taxon>Hypsibioidea</taxon>
        <taxon>Ramazzottiidae</taxon>
        <taxon>Ramazzottius</taxon>
    </lineage>
</organism>
<protein>
    <recommendedName>
        <fullName evidence="3">Signal peptidase complex subunit 1</fullName>
    </recommendedName>
    <alternativeName>
        <fullName evidence="8">Microsomal signal peptidase 12 kDa subunit</fullName>
    </alternativeName>
</protein>
<feature type="region of interest" description="Disordered" evidence="10">
    <location>
        <begin position="86"/>
        <end position="115"/>
    </location>
</feature>
<feature type="compositionally biased region" description="Basic and acidic residues" evidence="10">
    <location>
        <begin position="99"/>
        <end position="108"/>
    </location>
</feature>
<comment type="similarity">
    <text evidence="2">Belongs to the SPCS1 family.</text>
</comment>
<evidence type="ECO:0000256" key="1">
    <source>
        <dbReference type="ARBA" id="ARBA00004477"/>
    </source>
</evidence>
<gene>
    <name evidence="12" type="primary">RvY_05188-1</name>
    <name evidence="12" type="synonym">RvY_05188.1</name>
    <name evidence="12" type="ORF">RvY_05188</name>
</gene>
<evidence type="ECO:0000256" key="5">
    <source>
        <dbReference type="ARBA" id="ARBA00022824"/>
    </source>
</evidence>
<comment type="function">
    <text evidence="9">Component of the signal peptidase complex (SPC) which catalyzes the cleavage of N-terminal signal sequences from nascent proteins as they are translocated into the lumen of the endoplasmic reticulum. Dispensable for SPC enzymatic activity.</text>
</comment>
<dbReference type="GO" id="GO:0006465">
    <property type="term" value="P:signal peptide processing"/>
    <property type="evidence" value="ECO:0007669"/>
    <property type="project" value="InterPro"/>
</dbReference>
<evidence type="ECO:0000256" key="4">
    <source>
        <dbReference type="ARBA" id="ARBA00022692"/>
    </source>
</evidence>
<evidence type="ECO:0000256" key="10">
    <source>
        <dbReference type="SAM" id="MobiDB-lite"/>
    </source>
</evidence>
<evidence type="ECO:0000256" key="9">
    <source>
        <dbReference type="ARBA" id="ARBA00045204"/>
    </source>
</evidence>
<dbReference type="PANTHER" id="PTHR13202">
    <property type="entry name" value="MICROSOMAL SIGNAL PEPTIDASE 12 KDA SUBUNIT"/>
    <property type="match status" value="1"/>
</dbReference>
<evidence type="ECO:0000256" key="3">
    <source>
        <dbReference type="ARBA" id="ARBA00017059"/>
    </source>
</evidence>
<name>A0A1D1UXT6_RAMVA</name>
<proteinExistence type="inferred from homology"/>
<evidence type="ECO:0000313" key="12">
    <source>
        <dbReference type="EMBL" id="GAU93215.1"/>
    </source>
</evidence>
<reference evidence="12 13" key="1">
    <citation type="journal article" date="2016" name="Nat. Commun.">
        <title>Extremotolerant tardigrade genome and improved radiotolerance of human cultured cells by tardigrade-unique protein.</title>
        <authorList>
            <person name="Hashimoto T."/>
            <person name="Horikawa D.D."/>
            <person name="Saito Y."/>
            <person name="Kuwahara H."/>
            <person name="Kozuka-Hata H."/>
            <person name="Shin-I T."/>
            <person name="Minakuchi Y."/>
            <person name="Ohishi K."/>
            <person name="Motoyama A."/>
            <person name="Aizu T."/>
            <person name="Enomoto A."/>
            <person name="Kondo K."/>
            <person name="Tanaka S."/>
            <person name="Hara Y."/>
            <person name="Koshikawa S."/>
            <person name="Sagara H."/>
            <person name="Miura T."/>
            <person name="Yokobori S."/>
            <person name="Miyagawa K."/>
            <person name="Suzuki Y."/>
            <person name="Kubo T."/>
            <person name="Oyama M."/>
            <person name="Kohara Y."/>
            <person name="Fujiyama A."/>
            <person name="Arakawa K."/>
            <person name="Katayama T."/>
            <person name="Toyoda A."/>
            <person name="Kunieda T."/>
        </authorList>
    </citation>
    <scope>NUCLEOTIDE SEQUENCE [LARGE SCALE GENOMIC DNA]</scope>
    <source>
        <strain evidence="12 13">YOKOZUNA-1</strain>
    </source>
</reference>